<protein>
    <recommendedName>
        <fullName evidence="1">Shedu protein SduA C-terminal domain-containing protein</fullName>
    </recommendedName>
</protein>
<feature type="non-terminal residue" evidence="2">
    <location>
        <position position="1"/>
    </location>
</feature>
<dbReference type="EMBL" id="ARYM01000014">
    <property type="protein sequence ID" value="KCZ97871.1"/>
    <property type="molecule type" value="Genomic_DNA"/>
</dbReference>
<organism evidence="2 3">
    <name type="scientific">Hyphomonas polymorpha PS728</name>
    <dbReference type="NCBI Taxonomy" id="1280954"/>
    <lineage>
        <taxon>Bacteria</taxon>
        <taxon>Pseudomonadati</taxon>
        <taxon>Pseudomonadota</taxon>
        <taxon>Alphaproteobacteria</taxon>
        <taxon>Hyphomonadales</taxon>
        <taxon>Hyphomonadaceae</taxon>
        <taxon>Hyphomonas</taxon>
    </lineage>
</organism>
<feature type="domain" description="Shedu protein SduA C-terminal" evidence="1">
    <location>
        <begin position="173"/>
        <end position="350"/>
    </location>
</feature>
<dbReference type="InterPro" id="IPR025359">
    <property type="entry name" value="SduA_C"/>
</dbReference>
<evidence type="ECO:0000313" key="2">
    <source>
        <dbReference type="EMBL" id="KCZ97871.1"/>
    </source>
</evidence>
<proteinExistence type="predicted"/>
<reference evidence="2 3" key="1">
    <citation type="journal article" date="2014" name="Antonie Van Leeuwenhoek">
        <title>Hyphomonas beringensis sp. nov. and Hyphomonas chukchiensis sp. nov., isolated from surface seawater of the Bering Sea and Chukchi Sea.</title>
        <authorList>
            <person name="Li C."/>
            <person name="Lai Q."/>
            <person name="Li G."/>
            <person name="Dong C."/>
            <person name="Wang J."/>
            <person name="Liao Y."/>
            <person name="Shao Z."/>
        </authorList>
    </citation>
    <scope>NUCLEOTIDE SEQUENCE [LARGE SCALE GENOMIC DNA]</scope>
    <source>
        <strain evidence="2 3">PS728</strain>
    </source>
</reference>
<dbReference type="Proteomes" id="UP000027100">
    <property type="component" value="Unassembled WGS sequence"/>
</dbReference>
<dbReference type="Pfam" id="PF14082">
    <property type="entry name" value="SduA_C"/>
    <property type="match status" value="1"/>
</dbReference>
<gene>
    <name evidence="2" type="ORF">HPO_12433</name>
</gene>
<dbReference type="eggNOG" id="ENOG502Z9SP">
    <property type="taxonomic scope" value="Bacteria"/>
</dbReference>
<accession>A0A062V738</accession>
<dbReference type="AlphaFoldDB" id="A0A062V738"/>
<sequence>RQTRRGSMSKVIDVQPSFQFATAKAQHTLRETPAGRHTIKATFFETDRRISVLTIQKFNSASGASREFSFSFVGSEIRELKEFLAGVETVAVDDPRKRHIQDEELHEIVLNRAQINRLVSTDEGLVIDILKNANLRRDFVAVRYRQEQLSIFEKLLEDGTFFEQKMEQHKADKPERLWQKFFELNTWIFGYGLSYQFLSGLDKKKLEQAVSGYDLSGHGKIADAVMKTRGIINSLCFVEVKTHKTELLSADSKRSGVWHPSSNLTAAVAQIHVTVQSALETLQDIVRPKEKNGDPTGEQLFNIAPSSFLVVGSLAQFQSENGTNVDKFKSFELYRRNLNAPEVITFDELYERARFIVSQSK</sequence>
<evidence type="ECO:0000313" key="3">
    <source>
        <dbReference type="Proteomes" id="UP000027100"/>
    </source>
</evidence>
<dbReference type="RefSeq" id="WP_035599517.1">
    <property type="nucleotide sequence ID" value="NZ_ARYM01000014.1"/>
</dbReference>
<name>A0A062V738_9PROT</name>
<comment type="caution">
    <text evidence="2">The sequence shown here is derived from an EMBL/GenBank/DDBJ whole genome shotgun (WGS) entry which is preliminary data.</text>
</comment>
<keyword evidence="3" id="KW-1185">Reference proteome</keyword>
<evidence type="ECO:0000259" key="1">
    <source>
        <dbReference type="Pfam" id="PF14082"/>
    </source>
</evidence>